<dbReference type="GO" id="GO:0030155">
    <property type="term" value="P:regulation of cell adhesion"/>
    <property type="evidence" value="ECO:0007669"/>
    <property type="project" value="Ensembl"/>
</dbReference>
<dbReference type="InterPro" id="IPR000742">
    <property type="entry name" value="EGF"/>
</dbReference>
<dbReference type="FunFam" id="2.10.25.10:FF:000001">
    <property type="entry name" value="Tenascin C"/>
    <property type="match status" value="2"/>
</dbReference>
<dbReference type="eggNOG" id="KOG2579">
    <property type="taxonomic scope" value="Eukaryota"/>
</dbReference>
<dbReference type="SUPFAM" id="SSF49265">
    <property type="entry name" value="Fibronectin type III"/>
    <property type="match status" value="4"/>
</dbReference>
<evidence type="ECO:0000256" key="5">
    <source>
        <dbReference type="ARBA" id="ARBA00022525"/>
    </source>
</evidence>
<dbReference type="Bgee" id="ENSACAG00000015034">
    <property type="expression patterns" value="Expressed in ovary and 2 other cell types or tissues"/>
</dbReference>
<dbReference type="CDD" id="cd00063">
    <property type="entry name" value="FN3"/>
    <property type="match status" value="6"/>
</dbReference>
<dbReference type="Gene3D" id="2.10.25.10">
    <property type="entry name" value="Laminin"/>
    <property type="match status" value="3"/>
</dbReference>
<dbReference type="GO" id="GO:0030334">
    <property type="term" value="P:regulation of cell migration"/>
    <property type="evidence" value="ECO:0007669"/>
    <property type="project" value="Ensembl"/>
</dbReference>
<dbReference type="GO" id="GO:0005178">
    <property type="term" value="F:integrin binding"/>
    <property type="evidence" value="ECO:0000318"/>
    <property type="project" value="GO_Central"/>
</dbReference>
<dbReference type="SMART" id="SM00060">
    <property type="entry name" value="FN3"/>
    <property type="match status" value="6"/>
</dbReference>
<dbReference type="SUPFAM" id="SSF56496">
    <property type="entry name" value="Fibrinogen C-terminal domain-like"/>
    <property type="match status" value="1"/>
</dbReference>
<dbReference type="FunFam" id="2.60.40.10:FF:000099">
    <property type="entry name" value="Fibronectin 1"/>
    <property type="match status" value="3"/>
</dbReference>
<dbReference type="Gene3D" id="2.60.40.10">
    <property type="entry name" value="Immunoglobulins"/>
    <property type="match status" value="6"/>
</dbReference>
<dbReference type="GO" id="GO:1903010">
    <property type="term" value="P:regulation of bone development"/>
    <property type="evidence" value="ECO:0007669"/>
    <property type="project" value="Ensembl"/>
</dbReference>
<keyword evidence="5" id="KW-0964">Secreted</keyword>
<dbReference type="Pfam" id="PF00147">
    <property type="entry name" value="Fibrinogen_C"/>
    <property type="match status" value="1"/>
</dbReference>
<organism evidence="17 18">
    <name type="scientific">Anolis carolinensis</name>
    <name type="common">Green anole</name>
    <name type="synonym">American chameleon</name>
    <dbReference type="NCBI Taxonomy" id="28377"/>
    <lineage>
        <taxon>Eukaryota</taxon>
        <taxon>Metazoa</taxon>
        <taxon>Chordata</taxon>
        <taxon>Craniata</taxon>
        <taxon>Vertebrata</taxon>
        <taxon>Euteleostomi</taxon>
        <taxon>Lepidosauria</taxon>
        <taxon>Squamata</taxon>
        <taxon>Bifurcata</taxon>
        <taxon>Unidentata</taxon>
        <taxon>Episquamata</taxon>
        <taxon>Toxicofera</taxon>
        <taxon>Iguania</taxon>
        <taxon>Dactyloidae</taxon>
        <taxon>Anolis</taxon>
    </lineage>
</organism>
<dbReference type="Pfam" id="PF18720">
    <property type="entry name" value="EGF_Tenascin"/>
    <property type="match status" value="1"/>
</dbReference>
<dbReference type="GO" id="GO:0090733">
    <property type="term" value="C:tenascin complex"/>
    <property type="evidence" value="ECO:0007669"/>
    <property type="project" value="Ensembl"/>
</dbReference>
<evidence type="ECO:0000313" key="17">
    <source>
        <dbReference type="Ensembl" id="ENSACAP00000014790.4"/>
    </source>
</evidence>
<evidence type="ECO:0000256" key="13">
    <source>
        <dbReference type="ARBA" id="ARBA00023240"/>
    </source>
</evidence>
<reference evidence="17" key="2">
    <citation type="submission" date="2025-08" db="UniProtKB">
        <authorList>
            <consortium name="Ensembl"/>
        </authorList>
    </citation>
    <scope>IDENTIFICATION</scope>
</reference>
<accession>G1KQL7</accession>
<dbReference type="Ensembl" id="ENSACAT00000015091.4">
    <property type="protein sequence ID" value="ENSACAP00000014790.4"/>
    <property type="gene ID" value="ENSACAG00000015034.4"/>
</dbReference>
<dbReference type="eggNOG" id="KOG1225">
    <property type="taxonomic scope" value="Eukaryota"/>
</dbReference>
<dbReference type="GO" id="GO:0010976">
    <property type="term" value="P:positive regulation of neuron projection development"/>
    <property type="evidence" value="ECO:0007669"/>
    <property type="project" value="Ensembl"/>
</dbReference>
<keyword evidence="6" id="KW-0272">Extracellular matrix</keyword>
<feature type="domain" description="Fibronectin type-III" evidence="15">
    <location>
        <begin position="147"/>
        <end position="235"/>
    </location>
</feature>
<comment type="similarity">
    <text evidence="3">Belongs to the ficolin lectin family. Veficolin subfamily.</text>
</comment>
<evidence type="ECO:0000256" key="2">
    <source>
        <dbReference type="ARBA" id="ARBA00004498"/>
    </source>
</evidence>
<evidence type="ECO:0000256" key="10">
    <source>
        <dbReference type="ARBA" id="ARBA00023157"/>
    </source>
</evidence>
<keyword evidence="7" id="KW-0245">EGF-like domain</keyword>
<dbReference type="Pfam" id="PF23106">
    <property type="entry name" value="EGF_Teneurin"/>
    <property type="match status" value="2"/>
</dbReference>
<keyword evidence="10" id="KW-1015">Disulfide bond</keyword>
<reference evidence="17" key="3">
    <citation type="submission" date="2025-09" db="UniProtKB">
        <authorList>
            <consortium name="Ensembl"/>
        </authorList>
    </citation>
    <scope>IDENTIFICATION</scope>
</reference>
<dbReference type="STRING" id="28377.ENSACAP00000014790"/>
<dbReference type="GeneTree" id="ENSGT00940000160553"/>
<evidence type="ECO:0000256" key="3">
    <source>
        <dbReference type="ARBA" id="ARBA00006932"/>
    </source>
</evidence>
<dbReference type="InterPro" id="IPR036056">
    <property type="entry name" value="Fibrinogen-like_C"/>
</dbReference>
<dbReference type="InterPro" id="IPR041161">
    <property type="entry name" value="EGF_Tenascin"/>
</dbReference>
<evidence type="ECO:0000256" key="4">
    <source>
        <dbReference type="ARBA" id="ARBA00008673"/>
    </source>
</evidence>
<keyword evidence="12" id="KW-1216">Complement system impairing toxin</keyword>
<dbReference type="PANTHER" id="PTHR46708">
    <property type="entry name" value="TENASCIN"/>
    <property type="match status" value="1"/>
</dbReference>
<dbReference type="PROSITE" id="PS00514">
    <property type="entry name" value="FIBRINOGEN_C_1"/>
    <property type="match status" value="1"/>
</dbReference>
<dbReference type="FunFam" id="3.90.215.10:FF:000001">
    <property type="entry name" value="Tenascin isoform 1"/>
    <property type="match status" value="1"/>
</dbReference>
<dbReference type="PROSITE" id="PS00022">
    <property type="entry name" value="EGF_1"/>
    <property type="match status" value="1"/>
</dbReference>
<evidence type="ECO:0000259" key="15">
    <source>
        <dbReference type="PROSITE" id="PS50853"/>
    </source>
</evidence>
<dbReference type="GO" id="GO:0007160">
    <property type="term" value="P:cell-matrix adhesion"/>
    <property type="evidence" value="ECO:0000318"/>
    <property type="project" value="GO_Central"/>
</dbReference>
<dbReference type="GO" id="GO:1903672">
    <property type="term" value="P:positive regulation of sprouting angiogenesis"/>
    <property type="evidence" value="ECO:0007669"/>
    <property type="project" value="Ensembl"/>
</dbReference>
<feature type="domain" description="Fibronectin type-III" evidence="15">
    <location>
        <begin position="415"/>
        <end position="500"/>
    </location>
</feature>
<dbReference type="GO" id="GO:1990138">
    <property type="term" value="P:neuron projection extension"/>
    <property type="evidence" value="ECO:0000318"/>
    <property type="project" value="GO_Central"/>
</dbReference>
<dbReference type="GO" id="GO:1905899">
    <property type="term" value="P:regulation of smooth muscle tissue development"/>
    <property type="evidence" value="ECO:0007669"/>
    <property type="project" value="Ensembl"/>
</dbReference>
<dbReference type="PANTHER" id="PTHR46708:SF12">
    <property type="entry name" value="TENASCIN N"/>
    <property type="match status" value="1"/>
</dbReference>
<dbReference type="InterPro" id="IPR050991">
    <property type="entry name" value="ECM_Regulatory_Proteins"/>
</dbReference>
<evidence type="ECO:0000256" key="7">
    <source>
        <dbReference type="ARBA" id="ARBA00022536"/>
    </source>
</evidence>
<dbReference type="GO" id="GO:0043005">
    <property type="term" value="C:neuron projection"/>
    <property type="evidence" value="ECO:0007669"/>
    <property type="project" value="Ensembl"/>
</dbReference>
<dbReference type="CDD" id="cd00035">
    <property type="entry name" value="ChtBD1"/>
    <property type="match status" value="1"/>
</dbReference>
<dbReference type="HOGENOM" id="CLU_001162_0_1_1"/>
<dbReference type="Proteomes" id="UP000001646">
    <property type="component" value="Chromosome 4"/>
</dbReference>
<evidence type="ECO:0000256" key="6">
    <source>
        <dbReference type="ARBA" id="ARBA00022530"/>
    </source>
</evidence>
<keyword evidence="14" id="KW-0379">Hydroxylation</keyword>
<feature type="domain" description="Fibronectin type-III" evidence="15">
    <location>
        <begin position="236"/>
        <end position="328"/>
    </location>
</feature>
<gene>
    <name evidence="17" type="primary">TNN</name>
</gene>
<dbReference type="SMART" id="SM00181">
    <property type="entry name" value="EGF"/>
    <property type="match status" value="3"/>
</dbReference>
<evidence type="ECO:0000256" key="8">
    <source>
        <dbReference type="ARBA" id="ARBA00022729"/>
    </source>
</evidence>
<reference evidence="17 18" key="1">
    <citation type="submission" date="2009-12" db="EMBL/GenBank/DDBJ databases">
        <title>The Genome Sequence of Anolis carolinensis (Green Anole Lizard).</title>
        <authorList>
            <consortium name="The Genome Sequencing Platform"/>
            <person name="Di Palma F."/>
            <person name="Alfoldi J."/>
            <person name="Heiman D."/>
            <person name="Young S."/>
            <person name="Grabherr M."/>
            <person name="Johnson J."/>
            <person name="Lander E.S."/>
            <person name="Lindblad-Toh K."/>
        </authorList>
    </citation>
    <scope>NUCLEOTIDE SEQUENCE [LARGE SCALE GENOMIC DNA]</scope>
    <source>
        <strain evidence="17 18">JBL SC #1</strain>
    </source>
</reference>
<dbReference type="InterPro" id="IPR036116">
    <property type="entry name" value="FN3_sf"/>
</dbReference>
<dbReference type="GO" id="GO:0007409">
    <property type="term" value="P:axonogenesis"/>
    <property type="evidence" value="ECO:0007669"/>
    <property type="project" value="Ensembl"/>
</dbReference>
<evidence type="ECO:0000256" key="11">
    <source>
        <dbReference type="ARBA" id="ARBA00023180"/>
    </source>
</evidence>
<keyword evidence="11" id="KW-0325">Glycoprotein</keyword>
<dbReference type="AlphaFoldDB" id="G1KQL7"/>
<dbReference type="GO" id="GO:0043025">
    <property type="term" value="C:neuronal cell body"/>
    <property type="evidence" value="ECO:0007669"/>
    <property type="project" value="Ensembl"/>
</dbReference>
<comment type="function">
    <text evidence="1">Initiates complement activation and/or interferes in platelet aggregation and/or blood coagulation.</text>
</comment>
<evidence type="ECO:0000259" key="16">
    <source>
        <dbReference type="PROSITE" id="PS51406"/>
    </source>
</evidence>
<protein>
    <submittedName>
        <fullName evidence="17">Tenascin N</fullName>
    </submittedName>
</protein>
<feature type="domain" description="Fibrinogen C-terminal" evidence="16">
    <location>
        <begin position="676"/>
        <end position="893"/>
    </location>
</feature>
<comment type="subcellular location">
    <subcellularLocation>
        <location evidence="2">Secreted</location>
        <location evidence="2">Extracellular space</location>
        <location evidence="2">Extracellular matrix</location>
    </subcellularLocation>
</comment>
<dbReference type="Gene3D" id="3.90.215.10">
    <property type="entry name" value="Gamma Fibrinogen, chain A, domain 1"/>
    <property type="match status" value="1"/>
</dbReference>
<dbReference type="Pfam" id="PF00041">
    <property type="entry name" value="fn3"/>
    <property type="match status" value="6"/>
</dbReference>
<keyword evidence="8" id="KW-0732">Signal</keyword>
<dbReference type="InterPro" id="IPR002181">
    <property type="entry name" value="Fibrinogen_a/b/g_C_dom"/>
</dbReference>
<dbReference type="InterPro" id="IPR014716">
    <property type="entry name" value="Fibrinogen_a/b/g_C_1"/>
</dbReference>
<name>G1KQL7_ANOCA</name>
<dbReference type="PROSITE" id="PS01186">
    <property type="entry name" value="EGF_2"/>
    <property type="match status" value="2"/>
</dbReference>
<dbReference type="GO" id="GO:0005615">
    <property type="term" value="C:extracellular space"/>
    <property type="evidence" value="ECO:0000318"/>
    <property type="project" value="GO_Central"/>
</dbReference>
<feature type="domain" description="Fibronectin type-III" evidence="15">
    <location>
        <begin position="503"/>
        <end position="592"/>
    </location>
</feature>
<keyword evidence="18" id="KW-1185">Reference proteome</keyword>
<dbReference type="InterPro" id="IPR020837">
    <property type="entry name" value="Fibrinogen_CS"/>
</dbReference>
<dbReference type="GO" id="GO:0042802">
    <property type="term" value="F:identical protein binding"/>
    <property type="evidence" value="ECO:0007669"/>
    <property type="project" value="Ensembl"/>
</dbReference>
<dbReference type="PROSITE" id="PS50853">
    <property type="entry name" value="FN3"/>
    <property type="match status" value="4"/>
</dbReference>
<dbReference type="CDD" id="cd00087">
    <property type="entry name" value="FReD"/>
    <property type="match status" value="1"/>
</dbReference>
<dbReference type="SMART" id="SM00186">
    <property type="entry name" value="FBG"/>
    <property type="match status" value="1"/>
</dbReference>
<dbReference type="InParanoid" id="G1KQL7"/>
<evidence type="ECO:0000256" key="14">
    <source>
        <dbReference type="ARBA" id="ARBA00023278"/>
    </source>
</evidence>
<evidence type="ECO:0000313" key="18">
    <source>
        <dbReference type="Proteomes" id="UP000001646"/>
    </source>
</evidence>
<dbReference type="GO" id="GO:0009986">
    <property type="term" value="C:cell surface"/>
    <property type="evidence" value="ECO:0007669"/>
    <property type="project" value="Ensembl"/>
</dbReference>
<sequence>MEVIKLRGLCNPQRCCGRSQGVSSCSSHGTFIQEICGCNCDEGWEGPDCSRPTCPRNCNGNGRCIGGRCICNTGYAGEDCSQLLCPENCSGNGLCVNGVCHCYTEFTGDDCSEKRCPGDCSGNGYCDTGECYCEDGFTGLDCSKVLAPWNVRLLKTTEDSLAIGWDKMMEVDYYIITYFPIGYEASVKEVRVPKDQVSHEILGLLPGTKYVIALRNVRKGISSEPELLQASTAVSAIGTIWVTEKTENSLEVEWENPVTEVDYYKLRFSSLLGEEKEVMVPKNNDVKSRYTITGLKPGTLYKITVISVKGEMEGKPSTVNGWTEIDSPQNLVVNQVTESVASLSWSDVQSLIDKYMMIYGSASGDSKELSLGKDKNSTVLKHLKPGTEYFIYLWAERGTQQSNGTSIIVVTEIDGPTNLETKKVTEDTATISWNGAQAPIDRYIVSYTSADGDTKEIFVGKDKRTTALMGLKPGMEYTIYIWAVKGTQQSRKASTKTETEIDGPVNLKTDQTTENTATVSWNKALAPIDRYILSYTSADGENREIAVGNDKSSTTLTGLKPGMEYIISIWAVKGIQQSKRAITKTVTEIDPPRNLRVSEVTQSSGTVTWTPPDAQISGYLLTYQAPDGTSRVSLEAEHNFSWKVAYLQNLQYVQLENLHQFSLMGKCTLETYTKAYFPKYVHGKCMQISISSQKSQPVYQLLVFLGVEGQKHLRTHKLRTIAIGGHSVFQRRKTGQVDFFKRWRNYVEGFGDSTGEFWLGLEKLHELTASVPYELRVDLQTHNDSAYAVYDLFQVGPSRDRYRLAVGRYRGTAGDAMSYHHGYKFTTRDRDSDIAISNCALSHYGGWWYKNCHLANLNGKYGDNDHSAGVNWEPWKGHLYSIPFTEMKIRPRRHSLEPILGRKKRSLTATRKKVGV</sequence>
<comment type="similarity">
    <text evidence="4">Belongs to the tenascin family.</text>
</comment>
<evidence type="ECO:0000256" key="9">
    <source>
        <dbReference type="ARBA" id="ARBA00022737"/>
    </source>
</evidence>
<dbReference type="PROSITE" id="PS51406">
    <property type="entry name" value="FIBRINOGEN_C_2"/>
    <property type="match status" value="1"/>
</dbReference>
<evidence type="ECO:0000256" key="1">
    <source>
        <dbReference type="ARBA" id="ARBA00003654"/>
    </source>
</evidence>
<evidence type="ECO:0000256" key="12">
    <source>
        <dbReference type="ARBA" id="ARBA00023220"/>
    </source>
</evidence>
<dbReference type="InterPro" id="IPR013783">
    <property type="entry name" value="Ig-like_fold"/>
</dbReference>
<keyword evidence="13" id="KW-1199">Hemostasis impairing toxin</keyword>
<keyword evidence="13" id="KW-0800">Toxin</keyword>
<dbReference type="InterPro" id="IPR003961">
    <property type="entry name" value="FN3_dom"/>
</dbReference>
<proteinExistence type="inferred from homology"/>
<keyword evidence="9" id="KW-0677">Repeat</keyword>